<evidence type="ECO:0000313" key="2">
    <source>
        <dbReference type="Proteomes" id="UP001597214"/>
    </source>
</evidence>
<dbReference type="EMBL" id="JBHUEM010000054">
    <property type="protein sequence ID" value="MFD1739347.1"/>
    <property type="molecule type" value="Genomic_DNA"/>
</dbReference>
<proteinExistence type="predicted"/>
<protein>
    <recommendedName>
        <fullName evidence="3">Transposase</fullName>
    </recommendedName>
</protein>
<reference evidence="2" key="1">
    <citation type="journal article" date="2019" name="Int. J. Syst. Evol. Microbiol.">
        <title>The Global Catalogue of Microorganisms (GCM) 10K type strain sequencing project: providing services to taxonomists for standard genome sequencing and annotation.</title>
        <authorList>
            <consortium name="The Broad Institute Genomics Platform"/>
            <consortium name="The Broad Institute Genome Sequencing Center for Infectious Disease"/>
            <person name="Wu L."/>
            <person name="Ma J."/>
        </authorList>
    </citation>
    <scope>NUCLEOTIDE SEQUENCE [LARGE SCALE GENOMIC DNA]</scope>
    <source>
        <strain evidence="2">CCUG 49339</strain>
    </source>
</reference>
<dbReference type="RefSeq" id="WP_377930576.1">
    <property type="nucleotide sequence ID" value="NZ_JBHUEM010000054.1"/>
</dbReference>
<dbReference type="Proteomes" id="UP001597214">
    <property type="component" value="Unassembled WGS sequence"/>
</dbReference>
<evidence type="ECO:0008006" key="3">
    <source>
        <dbReference type="Google" id="ProtNLM"/>
    </source>
</evidence>
<comment type="caution">
    <text evidence="1">The sequence shown here is derived from an EMBL/GenBank/DDBJ whole genome shotgun (WGS) entry which is preliminary data.</text>
</comment>
<accession>A0ABW4LY45</accession>
<name>A0ABW4LY45_9BACI</name>
<sequence length="108" mass="12854">MLSFEQVRTLCQSFSLEESSFKDGRLNYKYRNKIVVAYLSQTGNCYIWGRDVLNNPKFHLYKVDNNGWIKNIAFMEEQKVKELLKEVIQCRKQIELQRGKEKNKKKSA</sequence>
<evidence type="ECO:0000313" key="1">
    <source>
        <dbReference type="EMBL" id="MFD1739347.1"/>
    </source>
</evidence>
<keyword evidence="2" id="KW-1185">Reference proteome</keyword>
<organism evidence="1 2">
    <name type="scientific">Bacillus salitolerans</name>
    <dbReference type="NCBI Taxonomy" id="1437434"/>
    <lineage>
        <taxon>Bacteria</taxon>
        <taxon>Bacillati</taxon>
        <taxon>Bacillota</taxon>
        <taxon>Bacilli</taxon>
        <taxon>Bacillales</taxon>
        <taxon>Bacillaceae</taxon>
        <taxon>Bacillus</taxon>
    </lineage>
</organism>
<gene>
    <name evidence="1" type="ORF">ACFSCX_22965</name>
</gene>